<dbReference type="EMBL" id="KX584357">
    <property type="protein sequence ID" value="APZ75606.1"/>
    <property type="molecule type" value="Genomic_DNA"/>
</dbReference>
<evidence type="ECO:0000259" key="10">
    <source>
        <dbReference type="Pfam" id="PF00361"/>
    </source>
</evidence>
<feature type="transmembrane region" description="Helical" evidence="9">
    <location>
        <begin position="284"/>
        <end position="306"/>
    </location>
</feature>
<dbReference type="InterPro" id="IPR001750">
    <property type="entry name" value="ND/Mrp_TM"/>
</dbReference>
<evidence type="ECO:0000256" key="1">
    <source>
        <dbReference type="ARBA" id="ARBA00003257"/>
    </source>
</evidence>
<feature type="transmembrane region" description="Helical" evidence="9">
    <location>
        <begin position="171"/>
        <end position="193"/>
    </location>
</feature>
<feature type="transmembrane region" description="Helical" evidence="9">
    <location>
        <begin position="443"/>
        <end position="462"/>
    </location>
</feature>
<dbReference type="GO" id="GO:0016020">
    <property type="term" value="C:membrane"/>
    <property type="evidence" value="ECO:0007669"/>
    <property type="project" value="UniProtKB-SubCell"/>
</dbReference>
<feature type="transmembrane region" description="Helical" evidence="9">
    <location>
        <begin position="7"/>
        <end position="31"/>
    </location>
</feature>
<dbReference type="EC" id="7.1.1.2" evidence="3"/>
<dbReference type="AlphaFoldDB" id="A0A1P8VH96"/>
<feature type="transmembrane region" description="Helical" evidence="9">
    <location>
        <begin position="482"/>
        <end position="499"/>
    </location>
</feature>
<feature type="transmembrane region" description="Helical" evidence="9">
    <location>
        <begin position="410"/>
        <end position="431"/>
    </location>
</feature>
<dbReference type="InterPro" id="IPR003945">
    <property type="entry name" value="NU5C-like"/>
</dbReference>
<feature type="transmembrane region" description="Helical" evidence="9">
    <location>
        <begin position="327"/>
        <end position="345"/>
    </location>
</feature>
<dbReference type="GO" id="GO:0003954">
    <property type="term" value="F:NADH dehydrogenase activity"/>
    <property type="evidence" value="ECO:0007669"/>
    <property type="project" value="TreeGrafter"/>
</dbReference>
<dbReference type="Pfam" id="PF00361">
    <property type="entry name" value="Proton_antipo_M"/>
    <property type="match status" value="1"/>
</dbReference>
<feature type="transmembrane region" description="Helical" evidence="9">
    <location>
        <begin position="365"/>
        <end position="389"/>
    </location>
</feature>
<feature type="transmembrane region" description="Helical" evidence="9">
    <location>
        <begin position="235"/>
        <end position="253"/>
    </location>
</feature>
<sequence length="551" mass="64128">MFPQQSMMMFFLISIIFSILSFMFSSNLIMMKFSFIELNSSQYNLEIFIDWKLLSFISIVSFITANIMMYSESYMMDDINKKRFTMILSLFAFSMMWTVMTSTNMMSMLVGWDFLGLSSLMLIIHYQSLYVFNYGFLTFTLNRIGDICFIIAGGFMFNLGSWTLSFQQMNITLMFLIMAGFTKSAQIPFSSWLPKAMAAPTPVSALVHSSTLVTAGVILLIRINPFLQNKELSMYLMFISVLTMLLGSIAAMIDYDLKKIIAFSTLSQISFMMIILLMGSPNLAFFHLLTHALFKSLMFICAGTIIHHSLGEQDIRKINNLSNWLPLELTMMNISMLALMGFPFYSGFFSKDIMIEYMMNSNLNLFSIIILDISICLTAFYSSRLSIYLCWNNHMKLNLFNYITSMNEKIVMLMFSMFIIMSGSVISWIYLKKFFIENPLPMYLKLFGVWGSLMVMIMTFFFIKYMNFNNLFLLNLINSMNYLNLMFEYLILISMYISIKYTNLLENIWNKFFSINMINNLKMIFNNKLKFSPLPFMKNLLIILIIIITII</sequence>
<feature type="transmembrane region" description="Helical" evidence="9">
    <location>
        <begin position="112"/>
        <end position="132"/>
    </location>
</feature>
<gene>
    <name evidence="11" type="primary">nad5</name>
</gene>
<keyword evidence="6 9" id="KW-0472">Membrane</keyword>
<keyword evidence="4 9" id="KW-0812">Transmembrane</keyword>
<geneLocation type="mitochondrion" evidence="11"/>
<accession>A0A1P8VH96</accession>
<evidence type="ECO:0000256" key="5">
    <source>
        <dbReference type="ARBA" id="ARBA00022989"/>
    </source>
</evidence>
<feature type="transmembrane region" description="Helical" evidence="9">
    <location>
        <begin position="531"/>
        <end position="550"/>
    </location>
</feature>
<protein>
    <recommendedName>
        <fullName evidence="3">NADH:ubiquinone reductase (H(+)-translocating)</fullName>
        <ecNumber evidence="3">7.1.1.2</ecNumber>
    </recommendedName>
    <alternativeName>
        <fullName evidence="7">NADH dehydrogenase subunit 5</fullName>
    </alternativeName>
</protein>
<comment type="subcellular location">
    <subcellularLocation>
        <location evidence="2">Membrane</location>
        <topology evidence="2">Multi-pass membrane protein</topology>
    </subcellularLocation>
</comment>
<feature type="transmembrane region" description="Helical" evidence="9">
    <location>
        <begin position="205"/>
        <end position="223"/>
    </location>
</feature>
<dbReference type="GO" id="GO:0008137">
    <property type="term" value="F:NADH dehydrogenase (ubiquinone) activity"/>
    <property type="evidence" value="ECO:0007669"/>
    <property type="project" value="UniProtKB-EC"/>
</dbReference>
<evidence type="ECO:0000256" key="2">
    <source>
        <dbReference type="ARBA" id="ARBA00004141"/>
    </source>
</evidence>
<dbReference type="GO" id="GO:0042773">
    <property type="term" value="P:ATP synthesis coupled electron transport"/>
    <property type="evidence" value="ECO:0007669"/>
    <property type="project" value="InterPro"/>
</dbReference>
<evidence type="ECO:0000256" key="6">
    <source>
        <dbReference type="ARBA" id="ARBA00023136"/>
    </source>
</evidence>
<feature type="domain" description="NADH:quinone oxidoreductase/Mrp antiporter transmembrane" evidence="10">
    <location>
        <begin position="102"/>
        <end position="369"/>
    </location>
</feature>
<feature type="transmembrane region" description="Helical" evidence="9">
    <location>
        <begin position="260"/>
        <end position="278"/>
    </location>
</feature>
<dbReference type="PANTHER" id="PTHR42829">
    <property type="entry name" value="NADH-UBIQUINONE OXIDOREDUCTASE CHAIN 5"/>
    <property type="match status" value="1"/>
</dbReference>
<reference evidence="11" key="1">
    <citation type="journal article" date="2016" name="Int. J. Mol. Sci.">
        <title>Next-Generation Sequencing of Two Mitochondrial Genomes from Family Pompilidae (Hymenoptera: Vespoidea) Reveal Novel Patterns of Gene Arrangement.</title>
        <authorList>
            <person name="Chen P.Y."/>
            <person name="Zheng B.Y."/>
            <person name="Liu J.X."/>
            <person name="Wei S.J."/>
        </authorList>
    </citation>
    <scope>NUCLEOTIDE SEQUENCE</scope>
</reference>
<feature type="transmembrane region" description="Helical" evidence="9">
    <location>
        <begin position="51"/>
        <end position="71"/>
    </location>
</feature>
<evidence type="ECO:0000313" key="11">
    <source>
        <dbReference type="EMBL" id="APZ75606.1"/>
    </source>
</evidence>
<dbReference type="PANTHER" id="PTHR42829:SF2">
    <property type="entry name" value="NADH-UBIQUINONE OXIDOREDUCTASE CHAIN 5"/>
    <property type="match status" value="1"/>
</dbReference>
<evidence type="ECO:0000256" key="3">
    <source>
        <dbReference type="ARBA" id="ARBA00012944"/>
    </source>
</evidence>
<evidence type="ECO:0000256" key="8">
    <source>
        <dbReference type="ARBA" id="ARBA00049551"/>
    </source>
</evidence>
<feature type="transmembrane region" description="Helical" evidence="9">
    <location>
        <begin position="144"/>
        <end position="165"/>
    </location>
</feature>
<dbReference type="GO" id="GO:0015990">
    <property type="term" value="P:electron transport coupled proton transport"/>
    <property type="evidence" value="ECO:0007669"/>
    <property type="project" value="TreeGrafter"/>
</dbReference>
<proteinExistence type="predicted"/>
<organism evidence="11">
    <name type="scientific">Auplopus sp. SJW-2017</name>
    <dbReference type="NCBI Taxonomy" id="1940101"/>
    <lineage>
        <taxon>Eukaryota</taxon>
        <taxon>Metazoa</taxon>
        <taxon>Ecdysozoa</taxon>
        <taxon>Arthropoda</taxon>
        <taxon>Hexapoda</taxon>
        <taxon>Insecta</taxon>
        <taxon>Pterygota</taxon>
        <taxon>Neoptera</taxon>
        <taxon>Endopterygota</taxon>
        <taxon>Hymenoptera</taxon>
        <taxon>Apocrita</taxon>
        <taxon>Aculeata</taxon>
        <taxon>Pompiloidea</taxon>
        <taxon>Pompilidae</taxon>
        <taxon>Pepsinae</taxon>
        <taxon>Auplopus</taxon>
    </lineage>
</organism>
<evidence type="ECO:0000256" key="4">
    <source>
        <dbReference type="ARBA" id="ARBA00022692"/>
    </source>
</evidence>
<keyword evidence="11" id="KW-0496">Mitochondrion</keyword>
<dbReference type="PRINTS" id="PR01434">
    <property type="entry name" value="NADHDHGNASE5"/>
</dbReference>
<evidence type="ECO:0000256" key="7">
    <source>
        <dbReference type="ARBA" id="ARBA00031027"/>
    </source>
</evidence>
<comment type="catalytic activity">
    <reaction evidence="8">
        <text>a ubiquinone + NADH + 5 H(+)(in) = a ubiquinol + NAD(+) + 4 H(+)(out)</text>
        <dbReference type="Rhea" id="RHEA:29091"/>
        <dbReference type="Rhea" id="RHEA-COMP:9565"/>
        <dbReference type="Rhea" id="RHEA-COMP:9566"/>
        <dbReference type="ChEBI" id="CHEBI:15378"/>
        <dbReference type="ChEBI" id="CHEBI:16389"/>
        <dbReference type="ChEBI" id="CHEBI:17976"/>
        <dbReference type="ChEBI" id="CHEBI:57540"/>
        <dbReference type="ChEBI" id="CHEBI:57945"/>
        <dbReference type="EC" id="7.1.1.2"/>
    </reaction>
</comment>
<feature type="transmembrane region" description="Helical" evidence="9">
    <location>
        <begin position="83"/>
        <end position="100"/>
    </location>
</feature>
<evidence type="ECO:0000256" key="9">
    <source>
        <dbReference type="SAM" id="Phobius"/>
    </source>
</evidence>
<comment type="function">
    <text evidence="1">Core subunit of the mitochondrial membrane respiratory chain NADH dehydrogenase (Complex I) that is believed to belong to the minimal assembly required for catalysis. Complex I functions in the transfer of electrons from NADH to the respiratory chain. The immediate electron acceptor for the enzyme is believed to be ubiquinone.</text>
</comment>
<keyword evidence="5 9" id="KW-1133">Transmembrane helix</keyword>
<name>A0A1P8VH96_9HYME</name>